<sequence length="185" mass="20761">MIRLVAGLVAILPAIVVFAGAIAGSETPRKRSLLEDLGVKRLFDWPPNAHDVLRLLHEFDMVQLRAAALAETRGTDRVRQFAAEQAARAQQREAAIVRLNTFGLLNIDFATDPSLVRRNELAGLQGAVGQAFLSDYLAKQREDIDDAIGLLRRYLLHPDNDDIRRFAKQQLPLLEETREELQTLQ</sequence>
<dbReference type="EMBL" id="JBHLWM010000008">
    <property type="protein sequence ID" value="MFC0243119.1"/>
    <property type="molecule type" value="Genomic_DNA"/>
</dbReference>
<dbReference type="Proteomes" id="UP001589775">
    <property type="component" value="Unassembled WGS sequence"/>
</dbReference>
<dbReference type="RefSeq" id="WP_378391730.1">
    <property type="nucleotide sequence ID" value="NZ_JBHLWM010000008.1"/>
</dbReference>
<reference evidence="2 3" key="1">
    <citation type="submission" date="2024-09" db="EMBL/GenBank/DDBJ databases">
        <authorList>
            <person name="Sun Q."/>
            <person name="Mori K."/>
        </authorList>
    </citation>
    <scope>NUCLEOTIDE SEQUENCE [LARGE SCALE GENOMIC DNA]</scope>
    <source>
        <strain evidence="2 3">KCTC 23279</strain>
    </source>
</reference>
<keyword evidence="3" id="KW-1185">Reference proteome</keyword>
<proteinExistence type="predicted"/>
<protein>
    <submittedName>
        <fullName evidence="2">DUF4142 domain-containing protein</fullName>
    </submittedName>
</protein>
<accession>A0ABV6EY01</accession>
<gene>
    <name evidence="2" type="ORF">ACFFJ6_21705</name>
</gene>
<feature type="domain" description="DUF4142" evidence="1">
    <location>
        <begin position="50"/>
        <end position="184"/>
    </location>
</feature>
<evidence type="ECO:0000259" key="1">
    <source>
        <dbReference type="Pfam" id="PF13628"/>
    </source>
</evidence>
<dbReference type="Pfam" id="PF13628">
    <property type="entry name" value="DUF4142"/>
    <property type="match status" value="1"/>
</dbReference>
<evidence type="ECO:0000313" key="3">
    <source>
        <dbReference type="Proteomes" id="UP001589775"/>
    </source>
</evidence>
<evidence type="ECO:0000313" key="2">
    <source>
        <dbReference type="EMBL" id="MFC0243119.1"/>
    </source>
</evidence>
<comment type="caution">
    <text evidence="2">The sequence shown here is derived from an EMBL/GenBank/DDBJ whole genome shotgun (WGS) entry which is preliminary data.</text>
</comment>
<dbReference type="InterPro" id="IPR025419">
    <property type="entry name" value="DUF4142"/>
</dbReference>
<name>A0ABV6EY01_9BRAD</name>
<organism evidence="2 3">
    <name type="scientific">Rhodopseudomonas telluris</name>
    <dbReference type="NCBI Taxonomy" id="644215"/>
    <lineage>
        <taxon>Bacteria</taxon>
        <taxon>Pseudomonadati</taxon>
        <taxon>Pseudomonadota</taxon>
        <taxon>Alphaproteobacteria</taxon>
        <taxon>Hyphomicrobiales</taxon>
        <taxon>Nitrobacteraceae</taxon>
        <taxon>Rhodopseudomonas</taxon>
    </lineage>
</organism>